<keyword evidence="2" id="KW-0472">Membrane</keyword>
<feature type="domain" description="ABC1 atypical kinase-like" evidence="3">
    <location>
        <begin position="85"/>
        <end position="341"/>
    </location>
</feature>
<dbReference type="AlphaFoldDB" id="B8BRI5"/>
<keyword evidence="5" id="KW-1185">Reference proteome</keyword>
<sequence>WATFRRSAEIWFYFSSFYIKDTWILKNYDSGRWSEDRFKEERGKLGAQLTQNLLKLGPTFIKLGQIFSTRIDIVPKEYIESLKLLQDNVPAFSGEKAQEIIEAELGKPINELFDTFNIEPLAAASLGQVHIATKGDETYAVKIQRQFLRELFDVDLGQLKRLAEFADAVDLTSEGGLMDANTKRSWVSVYFEMKRLLYEEIDYLKEIDNCNRFRCNFERPKFSHIKAPKTYPEYTTDKVLTMEYCPGIKITDVDRIKEEGLDPADISKKSAEAFLEQLCRHGFFHCDPHPGNVAVQKLPNGEAGLIFYDFGMMDEFGAVERKGLVDFFFALYYDADAKDVCNALERLGMLRKGVDRMSVEKVGQDFIDRFQATLKSGNQWEADLPEEEKKRLNRQRRKELGEEFLSMNAESPFVFPPTWTFVLKAFFTLDGIGKTLDPKYDLTRLTSPYLKELLDLKDGNAFQTTLSRVLKRAGWRPVDFNMAITQPRRIAKIEDITTRLEKGELKPRVRAMEVERMIKRNKLVQSNIFSAVLSCLFLNSAMSVAVLGQNML</sequence>
<dbReference type="HOGENOM" id="CLU_006533_0_3_1"/>
<dbReference type="InterPro" id="IPR011009">
    <property type="entry name" value="Kinase-like_dom_sf"/>
</dbReference>
<dbReference type="PANTHER" id="PTHR10566:SF113">
    <property type="entry name" value="PROTEIN ACTIVITY OF BC1 COMPLEX KINASE 7, CHLOROPLASTIC"/>
    <property type="match status" value="1"/>
</dbReference>
<protein>
    <recommendedName>
        <fullName evidence="3">ABC1 atypical kinase-like domain-containing protein</fullName>
    </recommendedName>
</protein>
<dbReference type="PANTHER" id="PTHR10566">
    <property type="entry name" value="CHAPERONE-ACTIVITY OF BC1 COMPLEX CABC1 -RELATED"/>
    <property type="match status" value="1"/>
</dbReference>
<dbReference type="InParanoid" id="B8BRI5"/>
<feature type="non-terminal residue" evidence="4">
    <location>
        <position position="552"/>
    </location>
</feature>
<organism evidence="4 5">
    <name type="scientific">Thalassiosira pseudonana</name>
    <name type="common">Marine diatom</name>
    <name type="synonym">Cyclotella nana</name>
    <dbReference type="NCBI Taxonomy" id="35128"/>
    <lineage>
        <taxon>Eukaryota</taxon>
        <taxon>Sar</taxon>
        <taxon>Stramenopiles</taxon>
        <taxon>Ochrophyta</taxon>
        <taxon>Bacillariophyta</taxon>
        <taxon>Coscinodiscophyceae</taxon>
        <taxon>Thalassiosirophycidae</taxon>
        <taxon>Thalassiosirales</taxon>
        <taxon>Thalassiosiraceae</taxon>
        <taxon>Thalassiosira</taxon>
    </lineage>
</organism>
<gene>
    <name evidence="4" type="ORF">THAPSDRAFT_13134</name>
</gene>
<evidence type="ECO:0000313" key="4">
    <source>
        <dbReference type="EMBL" id="EED95962.1"/>
    </source>
</evidence>
<evidence type="ECO:0000256" key="2">
    <source>
        <dbReference type="SAM" id="Phobius"/>
    </source>
</evidence>
<reference evidence="4 5" key="1">
    <citation type="journal article" date="2004" name="Science">
        <title>The genome of the diatom Thalassiosira pseudonana: ecology, evolution, and metabolism.</title>
        <authorList>
            <person name="Armbrust E.V."/>
            <person name="Berges J.A."/>
            <person name="Bowler C."/>
            <person name="Green B.R."/>
            <person name="Martinez D."/>
            <person name="Putnam N.H."/>
            <person name="Zhou S."/>
            <person name="Allen A.E."/>
            <person name="Apt K.E."/>
            <person name="Bechner M."/>
            <person name="Brzezinski M.A."/>
            <person name="Chaal B.K."/>
            <person name="Chiovitti A."/>
            <person name="Davis A.K."/>
            <person name="Demarest M.S."/>
            <person name="Detter J.C."/>
            <person name="Glavina T."/>
            <person name="Goodstein D."/>
            <person name="Hadi M.Z."/>
            <person name="Hellsten U."/>
            <person name="Hildebrand M."/>
            <person name="Jenkins B.D."/>
            <person name="Jurka J."/>
            <person name="Kapitonov V.V."/>
            <person name="Kroger N."/>
            <person name="Lau W.W."/>
            <person name="Lane T.W."/>
            <person name="Larimer F.W."/>
            <person name="Lippmeier J.C."/>
            <person name="Lucas S."/>
            <person name="Medina M."/>
            <person name="Montsant A."/>
            <person name="Obornik M."/>
            <person name="Parker M.S."/>
            <person name="Palenik B."/>
            <person name="Pazour G.J."/>
            <person name="Richardson P.M."/>
            <person name="Rynearson T.A."/>
            <person name="Saito M.A."/>
            <person name="Schwartz D.C."/>
            <person name="Thamatrakoln K."/>
            <person name="Valentin K."/>
            <person name="Vardi A."/>
            <person name="Wilkerson F.P."/>
            <person name="Rokhsar D.S."/>
        </authorList>
    </citation>
    <scope>NUCLEOTIDE SEQUENCE [LARGE SCALE GENOMIC DNA]</scope>
    <source>
        <strain evidence="4 5">CCMP1335</strain>
    </source>
</reference>
<proteinExistence type="inferred from homology"/>
<dbReference type="GeneID" id="7445689"/>
<reference evidence="4 5" key="2">
    <citation type="journal article" date="2008" name="Nature">
        <title>The Phaeodactylum genome reveals the evolutionary history of diatom genomes.</title>
        <authorList>
            <person name="Bowler C."/>
            <person name="Allen A.E."/>
            <person name="Badger J.H."/>
            <person name="Grimwood J."/>
            <person name="Jabbari K."/>
            <person name="Kuo A."/>
            <person name="Maheswari U."/>
            <person name="Martens C."/>
            <person name="Maumus F."/>
            <person name="Otillar R.P."/>
            <person name="Rayko E."/>
            <person name="Salamov A."/>
            <person name="Vandepoele K."/>
            <person name="Beszteri B."/>
            <person name="Gruber A."/>
            <person name="Heijde M."/>
            <person name="Katinka M."/>
            <person name="Mock T."/>
            <person name="Valentin K."/>
            <person name="Verret F."/>
            <person name="Berges J.A."/>
            <person name="Brownlee C."/>
            <person name="Cadoret J.P."/>
            <person name="Chiovitti A."/>
            <person name="Choi C.J."/>
            <person name="Coesel S."/>
            <person name="De Martino A."/>
            <person name="Detter J.C."/>
            <person name="Durkin C."/>
            <person name="Falciatore A."/>
            <person name="Fournet J."/>
            <person name="Haruta M."/>
            <person name="Huysman M.J."/>
            <person name="Jenkins B.D."/>
            <person name="Jiroutova K."/>
            <person name="Jorgensen R.E."/>
            <person name="Joubert Y."/>
            <person name="Kaplan A."/>
            <person name="Kroger N."/>
            <person name="Kroth P.G."/>
            <person name="La Roche J."/>
            <person name="Lindquist E."/>
            <person name="Lommer M."/>
            <person name="Martin-Jezequel V."/>
            <person name="Lopez P.J."/>
            <person name="Lucas S."/>
            <person name="Mangogna M."/>
            <person name="McGinnis K."/>
            <person name="Medlin L.K."/>
            <person name="Montsant A."/>
            <person name="Oudot-Le Secq M.P."/>
            <person name="Napoli C."/>
            <person name="Obornik M."/>
            <person name="Parker M.S."/>
            <person name="Petit J.L."/>
            <person name="Porcel B.M."/>
            <person name="Poulsen N."/>
            <person name="Robison M."/>
            <person name="Rychlewski L."/>
            <person name="Rynearson T.A."/>
            <person name="Schmutz J."/>
            <person name="Shapiro H."/>
            <person name="Siaut M."/>
            <person name="Stanley M."/>
            <person name="Sussman M.R."/>
            <person name="Taylor A.R."/>
            <person name="Vardi A."/>
            <person name="von Dassow P."/>
            <person name="Vyverman W."/>
            <person name="Willis A."/>
            <person name="Wyrwicz L.S."/>
            <person name="Rokhsar D.S."/>
            <person name="Weissenbach J."/>
            <person name="Armbrust E.V."/>
            <person name="Green B.R."/>
            <person name="Van de Peer Y."/>
            <person name="Grigoriev I.V."/>
        </authorList>
    </citation>
    <scope>NUCLEOTIDE SEQUENCE [LARGE SCALE GENOMIC DNA]</scope>
    <source>
        <strain evidence="4 5">CCMP1335</strain>
    </source>
</reference>
<dbReference type="EMBL" id="CM000638">
    <property type="protein sequence ID" value="EED95962.1"/>
    <property type="molecule type" value="Genomic_DNA"/>
</dbReference>
<evidence type="ECO:0000313" key="5">
    <source>
        <dbReference type="Proteomes" id="UP000001449"/>
    </source>
</evidence>
<dbReference type="SUPFAM" id="SSF56112">
    <property type="entry name" value="Protein kinase-like (PK-like)"/>
    <property type="match status" value="1"/>
</dbReference>
<feature type="transmembrane region" description="Helical" evidence="2">
    <location>
        <begin position="528"/>
        <end position="548"/>
    </location>
</feature>
<dbReference type="PaxDb" id="35128-Thaps13134"/>
<dbReference type="eggNOG" id="KOG1235">
    <property type="taxonomic scope" value="Eukaryota"/>
</dbReference>
<comment type="similarity">
    <text evidence="1">Belongs to the protein kinase superfamily. ADCK protein kinase family.</text>
</comment>
<keyword evidence="2" id="KW-1133">Transmembrane helix</keyword>
<dbReference type="Proteomes" id="UP000001449">
    <property type="component" value="Chromosome 1"/>
</dbReference>
<evidence type="ECO:0000259" key="3">
    <source>
        <dbReference type="Pfam" id="PF03109"/>
    </source>
</evidence>
<evidence type="ECO:0000256" key="1">
    <source>
        <dbReference type="ARBA" id="ARBA00009670"/>
    </source>
</evidence>
<dbReference type="OMA" id="VMFDQLF"/>
<name>B8BRI5_THAPS</name>
<dbReference type="RefSeq" id="XP_002286321.1">
    <property type="nucleotide sequence ID" value="XM_002286285.1"/>
</dbReference>
<dbReference type="KEGG" id="tps:THAPSDRAFT_13134"/>
<feature type="non-terminal residue" evidence="4">
    <location>
        <position position="1"/>
    </location>
</feature>
<dbReference type="CDD" id="cd05121">
    <property type="entry name" value="ABC1_ADCK3-like"/>
    <property type="match status" value="1"/>
</dbReference>
<dbReference type="GO" id="GO:0004672">
    <property type="term" value="F:protein kinase activity"/>
    <property type="evidence" value="ECO:0000318"/>
    <property type="project" value="GO_Central"/>
</dbReference>
<accession>B8BRI5</accession>
<dbReference type="Pfam" id="PF03109">
    <property type="entry name" value="ABC1"/>
    <property type="match status" value="1"/>
</dbReference>
<dbReference type="InterPro" id="IPR004147">
    <property type="entry name" value="ABC1_dom"/>
</dbReference>
<keyword evidence="2" id="KW-0812">Transmembrane</keyword>
<dbReference type="InterPro" id="IPR050154">
    <property type="entry name" value="UbiB_kinase"/>
</dbReference>